<dbReference type="Pfam" id="PF00691">
    <property type="entry name" value="OmpA"/>
    <property type="match status" value="1"/>
</dbReference>
<dbReference type="PANTHER" id="PTHR30329:SF21">
    <property type="entry name" value="LIPOPROTEIN YIAD-RELATED"/>
    <property type="match status" value="1"/>
</dbReference>
<evidence type="ECO:0000313" key="4">
    <source>
        <dbReference type="Proteomes" id="UP001047646"/>
    </source>
</evidence>
<dbReference type="RefSeq" id="WP_217849238.1">
    <property type="nucleotide sequence ID" value="NZ_CP077073.1"/>
</dbReference>
<evidence type="ECO:0000259" key="2">
    <source>
        <dbReference type="PROSITE" id="PS51123"/>
    </source>
</evidence>
<gene>
    <name evidence="3" type="ORF">KSS95_20780</name>
</gene>
<proteinExistence type="predicted"/>
<name>A0ABX8M7U1_9PSED</name>
<reference evidence="3" key="1">
    <citation type="journal article" date="2021" name="Microorganisms">
        <title>The Ever-Expanding Pseudomonas Genus: Description of 43 New Species and Partition of the Pseudomonas putida Group.</title>
        <authorList>
            <person name="Girard L."/>
            <person name="Lood C."/>
            <person name="Hofte M."/>
            <person name="Vandamme P."/>
            <person name="Rokni-Zadeh H."/>
            <person name="van Noort V."/>
            <person name="Lavigne R."/>
            <person name="De Mot R."/>
        </authorList>
    </citation>
    <scope>NUCLEOTIDE SEQUENCE</scope>
    <source>
        <strain evidence="3">COW39</strain>
    </source>
</reference>
<keyword evidence="1" id="KW-0472">Membrane</keyword>
<accession>A0ABX8M7U1</accession>
<dbReference type="CDD" id="cd07185">
    <property type="entry name" value="OmpA_C-like"/>
    <property type="match status" value="1"/>
</dbReference>
<dbReference type="PANTHER" id="PTHR30329">
    <property type="entry name" value="STATOR ELEMENT OF FLAGELLAR MOTOR COMPLEX"/>
    <property type="match status" value="1"/>
</dbReference>
<protein>
    <submittedName>
        <fullName evidence="3">OmpA family protein</fullName>
    </submittedName>
</protein>
<organism evidence="3 4">
    <name type="scientific">Pseudomonas muyukensis</name>
    <dbReference type="NCBI Taxonomy" id="2842357"/>
    <lineage>
        <taxon>Bacteria</taxon>
        <taxon>Pseudomonadati</taxon>
        <taxon>Pseudomonadota</taxon>
        <taxon>Gammaproteobacteria</taxon>
        <taxon>Pseudomonadales</taxon>
        <taxon>Pseudomonadaceae</taxon>
        <taxon>Pseudomonas</taxon>
    </lineage>
</organism>
<dbReference type="EMBL" id="CP077073">
    <property type="protein sequence ID" value="QXH34558.1"/>
    <property type="molecule type" value="Genomic_DNA"/>
</dbReference>
<evidence type="ECO:0000256" key="1">
    <source>
        <dbReference type="PROSITE-ProRule" id="PRU00473"/>
    </source>
</evidence>
<keyword evidence="4" id="KW-1185">Reference proteome</keyword>
<sequence>MGADSDPDALWVSLAQADQQQALKLQQLSDEQDNVAGLVVLFGSDSAQVSRDVQRQLRVVGRYLNAHPMAEVRIEGHTDDLGSPEQNTVLAQARAQMVGYYLIKYGALFEQIDTTAYGERYPQRDGQTAQDRQCNRRVVVEWTTY</sequence>
<evidence type="ECO:0000313" key="3">
    <source>
        <dbReference type="EMBL" id="QXH34558.1"/>
    </source>
</evidence>
<feature type="domain" description="OmpA-like" evidence="2">
    <location>
        <begin position="29"/>
        <end position="145"/>
    </location>
</feature>
<dbReference type="Proteomes" id="UP001047646">
    <property type="component" value="Chromosome"/>
</dbReference>
<dbReference type="PROSITE" id="PS51123">
    <property type="entry name" value="OMPA_2"/>
    <property type="match status" value="1"/>
</dbReference>
<dbReference type="InterPro" id="IPR050330">
    <property type="entry name" value="Bact_OuterMem_StrucFunc"/>
</dbReference>
<dbReference type="InterPro" id="IPR006665">
    <property type="entry name" value="OmpA-like"/>
</dbReference>